<proteinExistence type="predicted"/>
<dbReference type="AlphaFoldDB" id="A0AAV1VNT9"/>
<accession>A0AAV1VNT9</accession>
<gene>
    <name evidence="1" type="ORF">PM001_LOCUS33116</name>
</gene>
<sequence length="68" mass="7960">MRLSMTRRLMTRLVWNQAKRLLSQVTRNWSLAKRRGSLIYDCSQKVRHPSLRNGWDETAGERSPSDTG</sequence>
<evidence type="ECO:0000313" key="2">
    <source>
        <dbReference type="Proteomes" id="UP001162060"/>
    </source>
</evidence>
<name>A0AAV1VNT9_9STRA</name>
<comment type="caution">
    <text evidence="1">The sequence shown here is derived from an EMBL/GenBank/DDBJ whole genome shotgun (WGS) entry which is preliminary data.</text>
</comment>
<reference evidence="1" key="1">
    <citation type="submission" date="2024-01" db="EMBL/GenBank/DDBJ databases">
        <authorList>
            <person name="Webb A."/>
        </authorList>
    </citation>
    <scope>NUCLEOTIDE SEQUENCE</scope>
    <source>
        <strain evidence="1">Pm1</strain>
    </source>
</reference>
<protein>
    <submittedName>
        <fullName evidence="1">Uncharacterized protein</fullName>
    </submittedName>
</protein>
<dbReference type="EMBL" id="CAKLBY020000390">
    <property type="protein sequence ID" value="CAK7947966.1"/>
    <property type="molecule type" value="Genomic_DNA"/>
</dbReference>
<organism evidence="1 2">
    <name type="scientific">Peronospora matthiolae</name>
    <dbReference type="NCBI Taxonomy" id="2874970"/>
    <lineage>
        <taxon>Eukaryota</taxon>
        <taxon>Sar</taxon>
        <taxon>Stramenopiles</taxon>
        <taxon>Oomycota</taxon>
        <taxon>Peronosporomycetes</taxon>
        <taxon>Peronosporales</taxon>
        <taxon>Peronosporaceae</taxon>
        <taxon>Peronospora</taxon>
    </lineage>
</organism>
<evidence type="ECO:0000313" key="1">
    <source>
        <dbReference type="EMBL" id="CAK7947966.1"/>
    </source>
</evidence>
<dbReference type="Proteomes" id="UP001162060">
    <property type="component" value="Unassembled WGS sequence"/>
</dbReference>